<evidence type="ECO:0000313" key="4">
    <source>
        <dbReference type="Proteomes" id="UP000499080"/>
    </source>
</evidence>
<dbReference type="EMBL" id="BGPR01069148">
    <property type="protein sequence ID" value="GBO42884.1"/>
    <property type="molecule type" value="Genomic_DNA"/>
</dbReference>
<dbReference type="EMBL" id="BGPR01068988">
    <property type="protein sequence ID" value="GBO42733.1"/>
    <property type="molecule type" value="Genomic_DNA"/>
</dbReference>
<evidence type="ECO:0000313" key="3">
    <source>
        <dbReference type="EMBL" id="GBO42884.1"/>
    </source>
</evidence>
<accession>A0A4Y2X1S7</accession>
<dbReference type="AlphaFoldDB" id="A0A4Y2X1S7"/>
<evidence type="ECO:0000313" key="2">
    <source>
        <dbReference type="EMBL" id="GBO42854.1"/>
    </source>
</evidence>
<organism evidence="2 4">
    <name type="scientific">Araneus ventricosus</name>
    <name type="common">Orbweaver spider</name>
    <name type="synonym">Epeira ventricosa</name>
    <dbReference type="NCBI Taxonomy" id="182803"/>
    <lineage>
        <taxon>Eukaryota</taxon>
        <taxon>Metazoa</taxon>
        <taxon>Ecdysozoa</taxon>
        <taxon>Arthropoda</taxon>
        <taxon>Chelicerata</taxon>
        <taxon>Arachnida</taxon>
        <taxon>Araneae</taxon>
        <taxon>Araneomorphae</taxon>
        <taxon>Entelegynae</taxon>
        <taxon>Araneoidea</taxon>
        <taxon>Araneidae</taxon>
        <taxon>Araneus</taxon>
    </lineage>
</organism>
<name>A0A4Y2X1S7_ARAVE</name>
<gene>
    <name evidence="1" type="ORF">AVEN_130792_1</name>
    <name evidence="3" type="ORF">AVEN_246328_1</name>
    <name evidence="2" type="ORF">AVEN_266578_1</name>
</gene>
<keyword evidence="4" id="KW-1185">Reference proteome</keyword>
<proteinExistence type="predicted"/>
<evidence type="ECO:0000313" key="1">
    <source>
        <dbReference type="EMBL" id="GBO42733.1"/>
    </source>
</evidence>
<reference evidence="2 4" key="1">
    <citation type="journal article" date="2019" name="Sci. Rep.">
        <title>Orb-weaving spider Araneus ventricosus genome elucidates the spidroin gene catalogue.</title>
        <authorList>
            <person name="Kono N."/>
            <person name="Nakamura H."/>
            <person name="Ohtoshi R."/>
            <person name="Moran D.A.P."/>
            <person name="Shinohara A."/>
            <person name="Yoshida Y."/>
            <person name="Fujiwara M."/>
            <person name="Mori M."/>
            <person name="Tomita M."/>
            <person name="Arakawa K."/>
        </authorList>
    </citation>
    <scope>NUCLEOTIDE SEQUENCE [LARGE SCALE GENOMIC DNA]</scope>
</reference>
<comment type="caution">
    <text evidence="2">The sequence shown here is derived from an EMBL/GenBank/DDBJ whole genome shotgun (WGS) entry which is preliminary data.</text>
</comment>
<dbReference type="Proteomes" id="UP000499080">
    <property type="component" value="Unassembled WGS sequence"/>
</dbReference>
<dbReference type="EMBL" id="BGPR01069113">
    <property type="protein sequence ID" value="GBO42854.1"/>
    <property type="molecule type" value="Genomic_DNA"/>
</dbReference>
<sequence length="116" mass="13599">MTAIQECRFTSVYRSTIDDWRNAEEWQRIGCFIKNKVPELKKTLKDQILKSIYEIGREIANWKASHEVYLSNKDFSATILKKLEWTSEGTIDYLETAKIAITEELSDVLNLYKLAF</sequence>
<protein>
    <submittedName>
        <fullName evidence="2">Uncharacterized protein</fullName>
    </submittedName>
</protein>